<keyword evidence="2" id="KW-0812">Transmembrane</keyword>
<keyword evidence="2" id="KW-0472">Membrane</keyword>
<evidence type="ECO:0000256" key="2">
    <source>
        <dbReference type="SAM" id="Phobius"/>
    </source>
</evidence>
<evidence type="ECO:0000259" key="3">
    <source>
        <dbReference type="Pfam" id="PF13845"/>
    </source>
</evidence>
<comment type="caution">
    <text evidence="4">The sequence shown here is derived from an EMBL/GenBank/DDBJ whole genome shotgun (WGS) entry which is preliminary data.</text>
</comment>
<organism evidence="4 5">
    <name type="scientific">Nocardia rhizosphaerae</name>
    <dbReference type="NCBI Taxonomy" id="1691571"/>
    <lineage>
        <taxon>Bacteria</taxon>
        <taxon>Bacillati</taxon>
        <taxon>Actinomycetota</taxon>
        <taxon>Actinomycetes</taxon>
        <taxon>Mycobacteriales</taxon>
        <taxon>Nocardiaceae</taxon>
        <taxon>Nocardia</taxon>
    </lineage>
</organism>
<gene>
    <name evidence="4" type="ORF">ACFOW8_03745</name>
</gene>
<dbReference type="EMBL" id="JBHSBA010000003">
    <property type="protein sequence ID" value="MFC4124040.1"/>
    <property type="molecule type" value="Genomic_DNA"/>
</dbReference>
<proteinExistence type="predicted"/>
<evidence type="ECO:0000256" key="1">
    <source>
        <dbReference type="SAM" id="MobiDB-lite"/>
    </source>
</evidence>
<protein>
    <submittedName>
        <fullName evidence="4">Septum formation family protein</fullName>
    </submittedName>
</protein>
<dbReference type="InterPro" id="IPR026004">
    <property type="entry name" value="Septum_form"/>
</dbReference>
<dbReference type="Pfam" id="PF13845">
    <property type="entry name" value="Septum_form"/>
    <property type="match status" value="1"/>
</dbReference>
<reference evidence="5" key="1">
    <citation type="journal article" date="2019" name="Int. J. Syst. Evol. Microbiol.">
        <title>The Global Catalogue of Microorganisms (GCM) 10K type strain sequencing project: providing services to taxonomists for standard genome sequencing and annotation.</title>
        <authorList>
            <consortium name="The Broad Institute Genomics Platform"/>
            <consortium name="The Broad Institute Genome Sequencing Center for Infectious Disease"/>
            <person name="Wu L."/>
            <person name="Ma J."/>
        </authorList>
    </citation>
    <scope>NUCLEOTIDE SEQUENCE [LARGE SCALE GENOMIC DNA]</scope>
    <source>
        <strain evidence="5">CGMCC 4.7204</strain>
    </source>
</reference>
<dbReference type="RefSeq" id="WP_378545435.1">
    <property type="nucleotide sequence ID" value="NZ_JBHSBA010000003.1"/>
</dbReference>
<keyword evidence="2" id="KW-1133">Transmembrane helix</keyword>
<feature type="domain" description="Septum formation-related" evidence="3">
    <location>
        <begin position="109"/>
        <end position="329"/>
    </location>
</feature>
<name>A0ABV8L0H8_9NOCA</name>
<evidence type="ECO:0000313" key="5">
    <source>
        <dbReference type="Proteomes" id="UP001595767"/>
    </source>
</evidence>
<accession>A0ABV8L0H8</accession>
<feature type="compositionally biased region" description="Pro residues" evidence="1">
    <location>
        <begin position="370"/>
        <end position="385"/>
    </location>
</feature>
<feature type="region of interest" description="Disordered" evidence="1">
    <location>
        <begin position="353"/>
        <end position="385"/>
    </location>
</feature>
<feature type="region of interest" description="Disordered" evidence="1">
    <location>
        <begin position="1"/>
        <end position="50"/>
    </location>
</feature>
<keyword evidence="5" id="KW-1185">Reference proteome</keyword>
<sequence length="385" mass="40848">MPDQNARKPRREHADAPTGTAATPPSPAPTTRPRGGSATQRRSRASAPTSLHLSANKLRWGLLIGALGAVIAALVTMTVTGFESDKVAAHQPGTEPVVRDKEFSSANSGDCLNWTESDRSDLVKVNCGDEHLFEVAAVIDLSAYPGREFSDGTRHPDSLRMTELRDEHCVPAVQRYLGGRFDPRGKYMVNVMSPSPAGWQHGDRTLRCGLQVAGTAASPPSSGSVVEQDQSKIHAVGTCLGINQNLPTDPVDCAQPHAVEIVGTVDLAANFTGGPPAEADQDSYVEAECTRLSTEYLGSPDAIRNKTLTLFFDYLEPTSWLAGSKKLDCWLGKGADREGFAPIVGSARGEILIDGQAPVPPPNTGRSTPAPLPGAAPLPPQPQPR</sequence>
<dbReference type="Proteomes" id="UP001595767">
    <property type="component" value="Unassembled WGS sequence"/>
</dbReference>
<feature type="transmembrane region" description="Helical" evidence="2">
    <location>
        <begin position="60"/>
        <end position="82"/>
    </location>
</feature>
<evidence type="ECO:0000313" key="4">
    <source>
        <dbReference type="EMBL" id="MFC4124040.1"/>
    </source>
</evidence>